<keyword evidence="2" id="KW-0813">Transport</keyword>
<keyword evidence="5 7" id="KW-0472">Membrane</keyword>
<keyword evidence="3 7" id="KW-0812">Transmembrane</keyword>
<evidence type="ECO:0000256" key="4">
    <source>
        <dbReference type="ARBA" id="ARBA00022989"/>
    </source>
</evidence>
<dbReference type="AlphaFoldDB" id="A0A9P8VL41"/>
<dbReference type="Gene3D" id="1.20.1250.20">
    <property type="entry name" value="MFS general substrate transporter like domains"/>
    <property type="match status" value="2"/>
</dbReference>
<protein>
    <submittedName>
        <fullName evidence="9">Major facilitator superfamily domain-containing protein</fullName>
    </submittedName>
</protein>
<dbReference type="GO" id="GO:0016020">
    <property type="term" value="C:membrane"/>
    <property type="evidence" value="ECO:0007669"/>
    <property type="project" value="UniProtKB-SubCell"/>
</dbReference>
<feature type="transmembrane region" description="Helical" evidence="7">
    <location>
        <begin position="231"/>
        <end position="253"/>
    </location>
</feature>
<reference evidence="9" key="1">
    <citation type="journal article" date="2021" name="Nat. Commun.">
        <title>Genetic determinants of endophytism in the Arabidopsis root mycobiome.</title>
        <authorList>
            <person name="Mesny F."/>
            <person name="Miyauchi S."/>
            <person name="Thiergart T."/>
            <person name="Pickel B."/>
            <person name="Atanasova L."/>
            <person name="Karlsson M."/>
            <person name="Huettel B."/>
            <person name="Barry K.W."/>
            <person name="Haridas S."/>
            <person name="Chen C."/>
            <person name="Bauer D."/>
            <person name="Andreopoulos W."/>
            <person name="Pangilinan J."/>
            <person name="LaButti K."/>
            <person name="Riley R."/>
            <person name="Lipzen A."/>
            <person name="Clum A."/>
            <person name="Drula E."/>
            <person name="Henrissat B."/>
            <person name="Kohler A."/>
            <person name="Grigoriev I.V."/>
            <person name="Martin F.M."/>
            <person name="Hacquard S."/>
        </authorList>
    </citation>
    <scope>NUCLEOTIDE SEQUENCE</scope>
    <source>
        <strain evidence="9">MPI-SDFR-AT-0117</strain>
    </source>
</reference>
<dbReference type="PANTHER" id="PTHR43791">
    <property type="entry name" value="PERMEASE-RELATED"/>
    <property type="match status" value="1"/>
</dbReference>
<dbReference type="PROSITE" id="PS50850">
    <property type="entry name" value="MFS"/>
    <property type="match status" value="1"/>
</dbReference>
<keyword evidence="10" id="KW-1185">Reference proteome</keyword>
<dbReference type="PANTHER" id="PTHR43791:SF62">
    <property type="entry name" value="MAJOR FACILITATOR SUPERFAMILY (MFS) PROFILE DOMAIN-CONTAINING PROTEIN"/>
    <property type="match status" value="1"/>
</dbReference>
<dbReference type="InterPro" id="IPR036259">
    <property type="entry name" value="MFS_trans_sf"/>
</dbReference>
<dbReference type="GO" id="GO:0022857">
    <property type="term" value="F:transmembrane transporter activity"/>
    <property type="evidence" value="ECO:0007669"/>
    <property type="project" value="InterPro"/>
</dbReference>
<feature type="transmembrane region" description="Helical" evidence="7">
    <location>
        <begin position="464"/>
        <end position="485"/>
    </location>
</feature>
<feature type="transmembrane region" description="Helical" evidence="7">
    <location>
        <begin position="398"/>
        <end position="419"/>
    </location>
</feature>
<evidence type="ECO:0000313" key="10">
    <source>
        <dbReference type="Proteomes" id="UP000770015"/>
    </source>
</evidence>
<evidence type="ECO:0000256" key="3">
    <source>
        <dbReference type="ARBA" id="ARBA00022692"/>
    </source>
</evidence>
<feature type="transmembrane region" description="Helical" evidence="7">
    <location>
        <begin position="137"/>
        <end position="156"/>
    </location>
</feature>
<dbReference type="EMBL" id="JAGSXJ010000002">
    <property type="protein sequence ID" value="KAH6695501.1"/>
    <property type="molecule type" value="Genomic_DNA"/>
</dbReference>
<evidence type="ECO:0000256" key="2">
    <source>
        <dbReference type="ARBA" id="ARBA00022448"/>
    </source>
</evidence>
<accession>A0A9P8VL41</accession>
<feature type="region of interest" description="Disordered" evidence="6">
    <location>
        <begin position="1"/>
        <end position="42"/>
    </location>
</feature>
<evidence type="ECO:0000256" key="1">
    <source>
        <dbReference type="ARBA" id="ARBA00004141"/>
    </source>
</evidence>
<evidence type="ECO:0000256" key="7">
    <source>
        <dbReference type="SAM" id="Phobius"/>
    </source>
</evidence>
<feature type="transmembrane region" description="Helical" evidence="7">
    <location>
        <begin position="197"/>
        <end position="219"/>
    </location>
</feature>
<organism evidence="9 10">
    <name type="scientific">Plectosphaerella plurivora</name>
    <dbReference type="NCBI Taxonomy" id="936078"/>
    <lineage>
        <taxon>Eukaryota</taxon>
        <taxon>Fungi</taxon>
        <taxon>Dikarya</taxon>
        <taxon>Ascomycota</taxon>
        <taxon>Pezizomycotina</taxon>
        <taxon>Sordariomycetes</taxon>
        <taxon>Hypocreomycetidae</taxon>
        <taxon>Glomerellales</taxon>
        <taxon>Plectosphaerellaceae</taxon>
        <taxon>Plectosphaerella</taxon>
    </lineage>
</organism>
<proteinExistence type="predicted"/>
<evidence type="ECO:0000256" key="6">
    <source>
        <dbReference type="SAM" id="MobiDB-lite"/>
    </source>
</evidence>
<evidence type="ECO:0000259" key="8">
    <source>
        <dbReference type="PROSITE" id="PS50850"/>
    </source>
</evidence>
<dbReference type="InterPro" id="IPR020846">
    <property type="entry name" value="MFS_dom"/>
</dbReference>
<feature type="transmembrane region" description="Helical" evidence="7">
    <location>
        <begin position="162"/>
        <end position="185"/>
    </location>
</feature>
<dbReference type="SUPFAM" id="SSF103473">
    <property type="entry name" value="MFS general substrate transporter"/>
    <property type="match status" value="1"/>
</dbReference>
<feature type="transmembrane region" description="Helical" evidence="7">
    <location>
        <begin position="305"/>
        <end position="323"/>
    </location>
</feature>
<sequence>MSSPVRDAESAGPQQAPRFSQENVPASLKHKESFSESVQGQPQEVDPIAVLNDPDFDSKVKQLRKRLDLTFMPVLAVLYFHNYLDRNNIAQARLSTFEEDLGLEGTDFNSAITVLTAGYMIGQIPSNMLLTRIRPGVYLSCCAMLWSILSACTAAVKNHGQLLAVRFLLGLAEAPFFPGAVYVLSSWYTRQELARRITGLYATLCIAMGTSGLIAAGVYSNLEGTMGLRGWQWLFIIEATTGAFFSLLGPFFIPDMPSDNTGGGTIWFTDDLRKVAVARIAADRVSEPRAKQSVWNGLRLVVTDVKAWVFCFLGASISCAYGFNNFYPTIVAGFNMGSRIQTVLMTAPPYFMTAVTALLVAWSSDHRKERGWHMTVPMIITMVAYIISAATLNNVARYVASFMYIGGSFSANPLLATWIATTLGRTPEKRAAGIAFCNVFSFFGNLVSPYFFPQSDGPRYLMAMIIMGAFSALTVACILFMKWWLIRENRKLKETADRDGTVFVPFTT</sequence>
<dbReference type="Proteomes" id="UP000770015">
    <property type="component" value="Unassembled WGS sequence"/>
</dbReference>
<dbReference type="FunFam" id="1.20.1250.20:FF:000057">
    <property type="entry name" value="MFS general substrate transporter"/>
    <property type="match status" value="1"/>
</dbReference>
<gene>
    <name evidence="9" type="ORF">F5X68DRAFT_219896</name>
</gene>
<dbReference type="InterPro" id="IPR011701">
    <property type="entry name" value="MFS"/>
</dbReference>
<evidence type="ECO:0000256" key="5">
    <source>
        <dbReference type="ARBA" id="ARBA00023136"/>
    </source>
</evidence>
<evidence type="ECO:0000313" key="9">
    <source>
        <dbReference type="EMBL" id="KAH6695501.1"/>
    </source>
</evidence>
<feature type="transmembrane region" description="Helical" evidence="7">
    <location>
        <begin position="374"/>
        <end position="392"/>
    </location>
</feature>
<comment type="caution">
    <text evidence="9">The sequence shown here is derived from an EMBL/GenBank/DDBJ whole genome shotgun (WGS) entry which is preliminary data.</text>
</comment>
<comment type="subcellular location">
    <subcellularLocation>
        <location evidence="1">Membrane</location>
        <topology evidence="1">Multi-pass membrane protein</topology>
    </subcellularLocation>
</comment>
<dbReference type="Pfam" id="PF07690">
    <property type="entry name" value="MFS_1"/>
    <property type="match status" value="1"/>
</dbReference>
<feature type="domain" description="Major facilitator superfamily (MFS) profile" evidence="8">
    <location>
        <begin position="71"/>
        <end position="486"/>
    </location>
</feature>
<feature type="transmembrane region" description="Helical" evidence="7">
    <location>
        <begin position="343"/>
        <end position="362"/>
    </location>
</feature>
<dbReference type="OrthoDB" id="2250022at2759"/>
<dbReference type="FunFam" id="1.20.1250.20:FF:000013">
    <property type="entry name" value="MFS general substrate transporter"/>
    <property type="match status" value="1"/>
</dbReference>
<name>A0A9P8VL41_9PEZI</name>
<feature type="transmembrane region" description="Helical" evidence="7">
    <location>
        <begin position="431"/>
        <end position="452"/>
    </location>
</feature>
<keyword evidence="4 7" id="KW-1133">Transmembrane helix</keyword>